<dbReference type="EMBL" id="JAIPUX010000439">
    <property type="protein sequence ID" value="KAH0629367.1"/>
    <property type="molecule type" value="Genomic_DNA"/>
</dbReference>
<dbReference type="Proteomes" id="UP000826234">
    <property type="component" value="Unassembled WGS sequence"/>
</dbReference>
<name>A0ABQ7THX3_PHRPL</name>
<feature type="region of interest" description="Disordered" evidence="1">
    <location>
        <begin position="66"/>
        <end position="85"/>
    </location>
</feature>
<keyword evidence="3" id="KW-1185">Reference proteome</keyword>
<reference evidence="2 3" key="1">
    <citation type="journal article" date="2022" name="Gigascience">
        <title>A chromosome-level genome assembly and annotation of the desert horned lizard, Phrynosoma platyrhinos, provides insight into chromosomal rearrangements among reptiles.</title>
        <authorList>
            <person name="Koochekian N."/>
            <person name="Ascanio A."/>
            <person name="Farleigh K."/>
            <person name="Card D.C."/>
            <person name="Schield D.R."/>
            <person name="Castoe T.A."/>
            <person name="Jezkova T."/>
        </authorList>
    </citation>
    <scope>NUCLEOTIDE SEQUENCE [LARGE SCALE GENOMIC DNA]</scope>
    <source>
        <strain evidence="2">NK-2021</strain>
    </source>
</reference>
<gene>
    <name evidence="2" type="ORF">JD844_011400</name>
</gene>
<organism evidence="2 3">
    <name type="scientific">Phrynosoma platyrhinos</name>
    <name type="common">Desert horned lizard</name>
    <dbReference type="NCBI Taxonomy" id="52577"/>
    <lineage>
        <taxon>Eukaryota</taxon>
        <taxon>Metazoa</taxon>
        <taxon>Chordata</taxon>
        <taxon>Craniata</taxon>
        <taxon>Vertebrata</taxon>
        <taxon>Euteleostomi</taxon>
        <taxon>Lepidosauria</taxon>
        <taxon>Squamata</taxon>
        <taxon>Bifurcata</taxon>
        <taxon>Unidentata</taxon>
        <taxon>Episquamata</taxon>
        <taxon>Toxicofera</taxon>
        <taxon>Iguania</taxon>
        <taxon>Phrynosomatidae</taxon>
        <taxon>Phrynosomatinae</taxon>
        <taxon>Phrynosoma</taxon>
    </lineage>
</organism>
<sequence>MEGWRGSEKREAGCKKRFTLGRKSRKKGFKCPKCGNSQNVSNNFCSNCGERLAVFASTQIAEKKDANMTSDVGMEPGGELKVESSPLLESSVVECTLTEQAQREPEQSLSKSLESQASSSQKKVSISRI</sequence>
<feature type="region of interest" description="Disordered" evidence="1">
    <location>
        <begin position="98"/>
        <end position="129"/>
    </location>
</feature>
<feature type="compositionally biased region" description="Low complexity" evidence="1">
    <location>
        <begin position="107"/>
        <end position="123"/>
    </location>
</feature>
<evidence type="ECO:0008006" key="4">
    <source>
        <dbReference type="Google" id="ProtNLM"/>
    </source>
</evidence>
<comment type="caution">
    <text evidence="2">The sequence shown here is derived from an EMBL/GenBank/DDBJ whole genome shotgun (WGS) entry which is preliminary data.</text>
</comment>
<accession>A0ABQ7THX3</accession>
<evidence type="ECO:0000256" key="1">
    <source>
        <dbReference type="SAM" id="MobiDB-lite"/>
    </source>
</evidence>
<evidence type="ECO:0000313" key="2">
    <source>
        <dbReference type="EMBL" id="KAH0629367.1"/>
    </source>
</evidence>
<evidence type="ECO:0000313" key="3">
    <source>
        <dbReference type="Proteomes" id="UP000826234"/>
    </source>
</evidence>
<protein>
    <recommendedName>
        <fullName evidence="4">Zinc-ribbon domain-containing protein</fullName>
    </recommendedName>
</protein>
<proteinExistence type="predicted"/>